<sequence length="393" mass="45272">MSGVISYPRTDGSDRFKRDLERIEALIVEIEQALSVENIEGILTLIALVGWDRLPEALRIRYLGLLAQKSRELERQQRSRGDAKDEASRLSEQKLHMLMQQMDSYLIEHCPWEARRDQEPLTVEGVQSRLKDARQRIDDKGYQPLFSDDEILALSQTDAVAQACYKVRFMERKYFGDNGKGSFMGMSFEGASGVGVKYWNTSFGQIEDADSDYRLLANKLGLNYVEGREYMLLVIDSEKAQAVCESTSVSATFEKIGAFANQELPDLYPPELTREILTPEFQTHYRDLYEQAKKYWNEEWRLSETQFHDFLLAQNVDPETRILLLERQRMHMQVGNNEYFRGDGMTENLIEGSQQQYGVVELFSFDKKKVELDAYLRAGAVHVIQGVSHVEKG</sequence>
<feature type="coiled-coil region" evidence="1">
    <location>
        <begin position="66"/>
        <end position="93"/>
    </location>
</feature>
<gene>
    <name evidence="2" type="ORF">C4K68_22625</name>
</gene>
<keyword evidence="1" id="KW-0175">Coiled coil</keyword>
<evidence type="ECO:0000256" key="1">
    <source>
        <dbReference type="SAM" id="Coils"/>
    </source>
</evidence>
<reference evidence="2 3" key="1">
    <citation type="submission" date="2018-02" db="EMBL/GenBank/DDBJ databases">
        <title>novel marine gammaproteobacteria from coastal saline agro ecosystem.</title>
        <authorList>
            <person name="Krishnan R."/>
            <person name="Ramesh Kumar N."/>
        </authorList>
    </citation>
    <scope>NUCLEOTIDE SEQUENCE [LARGE SCALE GENOMIC DNA]</scope>
    <source>
        <strain evidence="2 3">228</strain>
    </source>
</reference>
<feature type="coiled-coil region" evidence="1">
    <location>
        <begin position="13"/>
        <end position="40"/>
    </location>
</feature>
<evidence type="ECO:0000313" key="2">
    <source>
        <dbReference type="EMBL" id="PPC75024.1"/>
    </source>
</evidence>
<dbReference type="Proteomes" id="UP000238196">
    <property type="component" value="Unassembled WGS sequence"/>
</dbReference>
<proteinExistence type="predicted"/>
<accession>A0A2S5KJM0</accession>
<dbReference type="EMBL" id="PRLP01000112">
    <property type="protein sequence ID" value="PPC75024.1"/>
    <property type="molecule type" value="Genomic_DNA"/>
</dbReference>
<dbReference type="OrthoDB" id="9157515at2"/>
<evidence type="ECO:0000313" key="3">
    <source>
        <dbReference type="Proteomes" id="UP000238196"/>
    </source>
</evidence>
<name>A0A2S5KJM0_9PROT</name>
<dbReference type="AlphaFoldDB" id="A0A2S5KJM0"/>
<organism evidence="2 3">
    <name type="scientific">Proteobacteria bacterium 228</name>
    <dbReference type="NCBI Taxonomy" id="2083153"/>
    <lineage>
        <taxon>Bacteria</taxon>
        <taxon>Pseudomonadati</taxon>
        <taxon>Pseudomonadota</taxon>
    </lineage>
</organism>
<comment type="caution">
    <text evidence="2">The sequence shown here is derived from an EMBL/GenBank/DDBJ whole genome shotgun (WGS) entry which is preliminary data.</text>
</comment>
<protein>
    <submittedName>
        <fullName evidence="2">Uncharacterized protein</fullName>
    </submittedName>
</protein>